<dbReference type="PANTHER" id="PTHR30341">
    <property type="entry name" value="SODIUM ION/PROTON ANTIPORTER NHAA-RELATED"/>
    <property type="match status" value="1"/>
</dbReference>
<dbReference type="EMBL" id="BPOP01000009">
    <property type="protein sequence ID" value="GJB91305.1"/>
    <property type="molecule type" value="Genomic_DNA"/>
</dbReference>
<dbReference type="NCBIfam" id="TIGR00773">
    <property type="entry name" value="NhaA"/>
    <property type="match status" value="1"/>
</dbReference>
<evidence type="ECO:0000256" key="2">
    <source>
        <dbReference type="ARBA" id="ARBA00022475"/>
    </source>
</evidence>
<dbReference type="GO" id="GO:0015385">
    <property type="term" value="F:sodium:proton antiporter activity"/>
    <property type="evidence" value="ECO:0007669"/>
    <property type="project" value="UniProtKB-UniRule"/>
</dbReference>
<evidence type="ECO:0000256" key="7">
    <source>
        <dbReference type="HAMAP-Rule" id="MF_01844"/>
    </source>
</evidence>
<dbReference type="NCBIfam" id="NF007111">
    <property type="entry name" value="PRK09560.1"/>
    <property type="match status" value="1"/>
</dbReference>
<organism evidence="8 11">
    <name type="scientific">Aeromonas caviae</name>
    <name type="common">Aeromonas punctata</name>
    <dbReference type="NCBI Taxonomy" id="648"/>
    <lineage>
        <taxon>Bacteria</taxon>
        <taxon>Pseudomonadati</taxon>
        <taxon>Pseudomonadota</taxon>
        <taxon>Gammaproteobacteria</taxon>
        <taxon>Aeromonadales</taxon>
        <taxon>Aeromonadaceae</taxon>
        <taxon>Aeromonas</taxon>
    </lineage>
</organism>
<dbReference type="InterPro" id="IPR023171">
    <property type="entry name" value="Na/H_antiporter_dom_sf"/>
</dbReference>
<dbReference type="PANTHER" id="PTHR30341:SF0">
    <property type="entry name" value="NA(+)_H(+) ANTIPORTER NHAA"/>
    <property type="match status" value="1"/>
</dbReference>
<keyword evidence="2 7" id="KW-1003">Cell membrane</keyword>
<feature type="transmembrane region" description="Helical" evidence="7">
    <location>
        <begin position="258"/>
        <end position="280"/>
    </location>
</feature>
<keyword evidence="4 7" id="KW-1133">Transmembrane helix</keyword>
<feature type="transmembrane region" description="Helical" evidence="7">
    <location>
        <begin position="328"/>
        <end position="350"/>
    </location>
</feature>
<accession>A0A3N6TV70</accession>
<dbReference type="Gene3D" id="1.20.1530.10">
    <property type="entry name" value="Na+/H+ antiporter like domain"/>
    <property type="match status" value="1"/>
</dbReference>
<evidence type="ECO:0000313" key="10">
    <source>
        <dbReference type="EMBL" id="UZC88159.1"/>
    </source>
</evidence>
<dbReference type="EMBL" id="CP110176">
    <property type="protein sequence ID" value="UZC88159.1"/>
    <property type="molecule type" value="Genomic_DNA"/>
</dbReference>
<comment type="catalytic activity">
    <reaction evidence="7">
        <text>Na(+)(in) + 2 H(+)(out) = Na(+)(out) + 2 H(+)(in)</text>
        <dbReference type="Rhea" id="RHEA:29251"/>
        <dbReference type="ChEBI" id="CHEBI:15378"/>
        <dbReference type="ChEBI" id="CHEBI:29101"/>
    </reaction>
</comment>
<feature type="transmembrane region" description="Helical" evidence="7">
    <location>
        <begin position="124"/>
        <end position="144"/>
    </location>
</feature>
<keyword evidence="6 7" id="KW-0739">Sodium transport</keyword>
<dbReference type="HAMAP" id="MF_01844">
    <property type="entry name" value="NhaA"/>
    <property type="match status" value="1"/>
</dbReference>
<keyword evidence="5 7" id="KW-0472">Membrane</keyword>
<name>A0A3N6TV70_AERCA</name>
<comment type="function">
    <text evidence="7">Na(+)/H(+) antiporter that extrudes sodium in exchange for external protons.</text>
</comment>
<proteinExistence type="inferred from homology"/>
<feature type="transmembrane region" description="Helical" evidence="7">
    <location>
        <begin position="98"/>
        <end position="118"/>
    </location>
</feature>
<gene>
    <name evidence="7 8" type="primary">nhaA</name>
    <name evidence="9" type="ORF">JC965_08385</name>
    <name evidence="8" type="ORF">KAM382_13660</name>
    <name evidence="10" type="ORF">OJY61_09710</name>
</gene>
<comment type="subcellular location">
    <subcellularLocation>
        <location evidence="1">Cell inner membrane</location>
        <topology evidence="1">Multi-pass membrane protein</topology>
    </subcellularLocation>
    <subcellularLocation>
        <location evidence="7">Cell membrane</location>
        <topology evidence="7">Multi-pass membrane protein</topology>
    </subcellularLocation>
</comment>
<evidence type="ECO:0000256" key="4">
    <source>
        <dbReference type="ARBA" id="ARBA00022989"/>
    </source>
</evidence>
<evidence type="ECO:0000256" key="6">
    <source>
        <dbReference type="ARBA" id="ARBA00023201"/>
    </source>
</evidence>
<dbReference type="RefSeq" id="WP_049636461.1">
    <property type="nucleotide sequence ID" value="NZ_AP019195.1"/>
</dbReference>
<dbReference type="NCBIfam" id="NF007112">
    <property type="entry name" value="PRK09561.1"/>
    <property type="match status" value="1"/>
</dbReference>
<dbReference type="EMBL" id="CP065937">
    <property type="protein sequence ID" value="QQA62469.1"/>
    <property type="molecule type" value="Genomic_DNA"/>
</dbReference>
<keyword evidence="7" id="KW-0915">Sodium</keyword>
<keyword evidence="7" id="KW-0406">Ion transport</keyword>
<evidence type="ECO:0000256" key="5">
    <source>
        <dbReference type="ARBA" id="ARBA00023136"/>
    </source>
</evidence>
<evidence type="ECO:0000313" key="9">
    <source>
        <dbReference type="EMBL" id="QQA62469.1"/>
    </source>
</evidence>
<evidence type="ECO:0000256" key="3">
    <source>
        <dbReference type="ARBA" id="ARBA00022692"/>
    </source>
</evidence>
<keyword evidence="7" id="KW-0813">Transport</keyword>
<dbReference type="InterPro" id="IPR004670">
    <property type="entry name" value="NhaA"/>
</dbReference>
<dbReference type="GO" id="GO:0006885">
    <property type="term" value="P:regulation of pH"/>
    <property type="evidence" value="ECO:0007669"/>
    <property type="project" value="UniProtKB-UniRule"/>
</dbReference>
<evidence type="ECO:0000256" key="1">
    <source>
        <dbReference type="ARBA" id="ARBA00004429"/>
    </source>
</evidence>
<feature type="transmembrane region" description="Helical" evidence="7">
    <location>
        <begin position="362"/>
        <end position="380"/>
    </location>
</feature>
<sequence>MSDVFKRFLKLESASGIILILAALLAIGLANSALAQHYQSFLNTEVQVRIAALDINKPLLLWINDGFMAIFFLLVGLEVKREMLEGALSSRVQATFPAIAAVGGMLAPALIYSFFNYGDEATRAGWAIPAATDIAFALGVMALLGKRVPTSLKVFLLALAIMDDLGVIIIIALFYTQQLSLTALAIGVVATLTLLWMNRRGEDRIGLYMLVGLVLWVAVLKSGVHATLAGVIVGFMIPLNGKRYASPLKHLEHVLHPWSAFLILPLFAFANAGVSLEGVYFSALLNPLPMGIILGLFVGKPLGIFTISWLAVKSGIAQLPQGVNFRQIFAVSILCGIGFTMSMFIASLAFEHGGLDYGSYSRLGILAGSTLAAVIGYIALRISLPNREANQSTEGL</sequence>
<keyword evidence="3 7" id="KW-0812">Transmembrane</keyword>
<feature type="transmembrane region" description="Helical" evidence="7">
    <location>
        <begin position="292"/>
        <end position="312"/>
    </location>
</feature>
<feature type="transmembrane region" description="Helical" evidence="7">
    <location>
        <begin position="156"/>
        <end position="175"/>
    </location>
</feature>
<reference evidence="10" key="3">
    <citation type="submission" date="2023-04" db="EMBL/GenBank/DDBJ databases">
        <title>Whole Genome Sequence of Multi-drug resistant Aeromonas caviae as a gut pathogen in newborn.</title>
        <authorList>
            <person name="Jadhav S.V."/>
            <person name="Saroj S.D."/>
            <person name="Saha U.B."/>
            <person name="Sen S."/>
            <person name="Kher A."/>
        </authorList>
    </citation>
    <scope>NUCLEOTIDE SEQUENCE</scope>
    <source>
        <strain evidence="10">SVJ23</strain>
    </source>
</reference>
<feature type="transmembrane region" description="Helical" evidence="7">
    <location>
        <begin position="205"/>
        <end position="238"/>
    </location>
</feature>
<protein>
    <recommendedName>
        <fullName evidence="7">Na(+)/H(+) antiporter NhaA</fullName>
    </recommendedName>
    <alternativeName>
        <fullName evidence="7">Sodium/proton antiporter NhaA</fullName>
    </alternativeName>
</protein>
<reference evidence="8 11" key="2">
    <citation type="submission" date="2021-07" db="EMBL/GenBank/DDBJ databases">
        <title>Draft genome sequence of carbapenem-resistant Aeromonas spp. in Japan.</title>
        <authorList>
            <person name="Maehana S."/>
            <person name="Suzuki M."/>
            <person name="Kitasato H."/>
        </authorList>
    </citation>
    <scope>NUCLEOTIDE SEQUENCE [LARGE SCALE GENOMIC DNA]</scope>
    <source>
        <strain evidence="8 11">KAM382</strain>
    </source>
</reference>
<dbReference type="GO" id="GO:0005886">
    <property type="term" value="C:plasma membrane"/>
    <property type="evidence" value="ECO:0007669"/>
    <property type="project" value="UniProtKB-SubCell"/>
</dbReference>
<reference evidence="9" key="1">
    <citation type="submission" date="2020-12" db="EMBL/GenBank/DDBJ databases">
        <title>GES Beta-lactamases isolated from hospital effluents in Brazil.</title>
        <authorList>
            <person name="Conte D."/>
            <person name="Mesa D."/>
            <person name="Palmeiro J.K."/>
            <person name="Dalla-Costa L.M."/>
        </authorList>
    </citation>
    <scope>NUCLEOTIDE SEQUENCE [LARGE SCALE GENOMIC DNA]</scope>
    <source>
        <strain evidence="9">Aero21</strain>
    </source>
</reference>
<dbReference type="Proteomes" id="UP001163285">
    <property type="component" value="Chromosome"/>
</dbReference>
<evidence type="ECO:0000313" key="11">
    <source>
        <dbReference type="Proteomes" id="UP000737420"/>
    </source>
</evidence>
<feature type="transmembrane region" description="Helical" evidence="7">
    <location>
        <begin position="59"/>
        <end position="77"/>
    </location>
</feature>
<dbReference type="Proteomes" id="UP000737420">
    <property type="component" value="Unassembled WGS sequence"/>
</dbReference>
<feature type="transmembrane region" description="Helical" evidence="7">
    <location>
        <begin position="181"/>
        <end position="198"/>
    </location>
</feature>
<comment type="similarity">
    <text evidence="7">Belongs to the NhaA Na(+)/H(+) (TC 2.A.33) antiporter family.</text>
</comment>
<keyword evidence="7" id="KW-0050">Antiport</keyword>
<dbReference type="Pfam" id="PF06965">
    <property type="entry name" value="Na_H_antiport_1"/>
    <property type="match status" value="1"/>
</dbReference>
<dbReference type="AlphaFoldDB" id="A0A3N6TV70"/>
<evidence type="ECO:0000313" key="8">
    <source>
        <dbReference type="EMBL" id="GJB91305.1"/>
    </source>
</evidence>